<dbReference type="Pfam" id="PF03707">
    <property type="entry name" value="MHYT"/>
    <property type="match status" value="2"/>
</dbReference>
<dbReference type="AlphaFoldDB" id="A0A845E6R8"/>
<dbReference type="SMART" id="SM00052">
    <property type="entry name" value="EAL"/>
    <property type="match status" value="1"/>
</dbReference>
<dbReference type="InterPro" id="IPR001633">
    <property type="entry name" value="EAL_dom"/>
</dbReference>
<evidence type="ECO:0000259" key="3">
    <source>
        <dbReference type="PROSITE" id="PS50113"/>
    </source>
</evidence>
<dbReference type="CDD" id="cd01949">
    <property type="entry name" value="GGDEF"/>
    <property type="match status" value="1"/>
</dbReference>
<dbReference type="PROSITE" id="PS50924">
    <property type="entry name" value="MHYT"/>
    <property type="match status" value="1"/>
</dbReference>
<keyword evidence="1" id="KW-0472">Membrane</keyword>
<dbReference type="PROSITE" id="PS50887">
    <property type="entry name" value="GGDEF"/>
    <property type="match status" value="1"/>
</dbReference>
<feature type="transmembrane region" description="Helical" evidence="1">
    <location>
        <begin position="25"/>
        <end position="46"/>
    </location>
</feature>
<feature type="domain" description="MHYT" evidence="6">
    <location>
        <begin position="22"/>
        <end position="218"/>
    </location>
</feature>
<name>A0A845E6R8_9BACI</name>
<dbReference type="GO" id="GO:0006355">
    <property type="term" value="P:regulation of DNA-templated transcription"/>
    <property type="evidence" value="ECO:0007669"/>
    <property type="project" value="InterPro"/>
</dbReference>
<dbReference type="PANTHER" id="PTHR44757:SF2">
    <property type="entry name" value="BIOFILM ARCHITECTURE MAINTENANCE PROTEIN MBAA"/>
    <property type="match status" value="1"/>
</dbReference>
<dbReference type="SMART" id="SM00091">
    <property type="entry name" value="PAS"/>
    <property type="match status" value="1"/>
</dbReference>
<feature type="domain" description="GGDEF" evidence="5">
    <location>
        <begin position="428"/>
        <end position="560"/>
    </location>
</feature>
<dbReference type="Pfam" id="PF00990">
    <property type="entry name" value="GGDEF"/>
    <property type="match status" value="1"/>
</dbReference>
<sequence>MGRNTDVEKRMDVEIMEVVGEYNGWLVLLSVVVSILSSYTALQIVNRMASVQRTRYKWLTLGSLTFGGGIWSMHFIAMLAYDMGMPVVYDVALVVLSILAAVASSFTAFFIISKGLDKKIWRFTGAVLIALSIVSMHYIGMDAMKMNAFIEYNPWLVAVSGAIALAVSFVGLRLFSLYAQKGKVDNEKDHWKVWGSSTFMGMAISGMHYTGMESATFFMEGSSQSAISGPVVDPTMLAWMIAGGVIATIGFLIVLIKFDTEMETTNTRLEVANQMYRSILESANDAVVTSDEKGIVLAWNKSAEQTFGYRAEEMIGEPLTKVMPAHYRNAHQQGIERYNQTRNARVIGKTVELEGLHKEGSTFPMELSLSTVEDKGRTYFTGIIRDITERIENEERIRELVYKDDLTHLPNRRALYEHLAGYIQDVHEKIAVMFLDFDRFKQVNDVYGHRMGDLLLNEGALRVKYHLTEGDLLARQSGDEFIIVLPDTSVGGAKSIAESIIEEIAAPFKIEDRDLYISGSIGISLYPEDGTTPDLLIKRADTSMYQAKQDGGGQYCFYTEEMDQHITRKLQLENGLRKAIEQEGIDVYYQPQVDVRSGEIIGFEALARWNHPEFGFIRPDEFIPLAEETKLIVPLGEKILLEACRQYQQWMDEGHDLERISVNLSAIQFMDPTVVSTVESVLKQTKVAPAHLEIELTESIVQDSTQALPVMNRLKKMGIQLALDDFGTGFSSLSYLKDFPLDTLKVDRSFIQTIHENEKDRAVVDTVIQLADRLGLSVIAEGVETEVQLDYLRSRGCAEYQGYVFSKPLSKTEASALLTQSMAM</sequence>
<feature type="transmembrane region" description="Helical" evidence="1">
    <location>
        <begin position="193"/>
        <end position="211"/>
    </location>
</feature>
<dbReference type="InterPro" id="IPR000700">
    <property type="entry name" value="PAS-assoc_C"/>
</dbReference>
<dbReference type="InterPro" id="IPR029787">
    <property type="entry name" value="Nucleotide_cyclase"/>
</dbReference>
<feature type="transmembrane region" description="Helical" evidence="1">
    <location>
        <begin position="152"/>
        <end position="172"/>
    </location>
</feature>
<accession>A0A845E6R8</accession>
<dbReference type="Pfam" id="PF00989">
    <property type="entry name" value="PAS"/>
    <property type="match status" value="1"/>
</dbReference>
<dbReference type="InterPro" id="IPR000014">
    <property type="entry name" value="PAS"/>
</dbReference>
<feature type="transmembrane region" description="Helical" evidence="1">
    <location>
        <begin position="87"/>
        <end position="113"/>
    </location>
</feature>
<protein>
    <submittedName>
        <fullName evidence="7">EAL domain-containing protein</fullName>
    </submittedName>
</protein>
<evidence type="ECO:0000313" key="8">
    <source>
        <dbReference type="Proteomes" id="UP000447393"/>
    </source>
</evidence>
<evidence type="ECO:0000259" key="5">
    <source>
        <dbReference type="PROSITE" id="PS50887"/>
    </source>
</evidence>
<dbReference type="SUPFAM" id="SSF55785">
    <property type="entry name" value="PYP-like sensor domain (PAS domain)"/>
    <property type="match status" value="1"/>
</dbReference>
<dbReference type="NCBIfam" id="TIGR00254">
    <property type="entry name" value="GGDEF"/>
    <property type="match status" value="1"/>
</dbReference>
<keyword evidence="1" id="KW-1133">Transmembrane helix</keyword>
<dbReference type="PROSITE" id="PS50112">
    <property type="entry name" value="PAS"/>
    <property type="match status" value="1"/>
</dbReference>
<dbReference type="InterPro" id="IPR013767">
    <property type="entry name" value="PAS_fold"/>
</dbReference>
<feature type="transmembrane region" description="Helical" evidence="1">
    <location>
        <begin position="120"/>
        <end position="140"/>
    </location>
</feature>
<feature type="domain" description="PAC" evidence="3">
    <location>
        <begin position="349"/>
        <end position="399"/>
    </location>
</feature>
<feature type="domain" description="PAS" evidence="2">
    <location>
        <begin position="272"/>
        <end position="317"/>
    </location>
</feature>
<dbReference type="Gene3D" id="3.30.70.270">
    <property type="match status" value="1"/>
</dbReference>
<dbReference type="CDD" id="cd00130">
    <property type="entry name" value="PAS"/>
    <property type="match status" value="1"/>
</dbReference>
<dbReference type="PROSITE" id="PS50113">
    <property type="entry name" value="PAC"/>
    <property type="match status" value="1"/>
</dbReference>
<dbReference type="Gene3D" id="3.30.450.20">
    <property type="entry name" value="PAS domain"/>
    <property type="match status" value="1"/>
</dbReference>
<evidence type="ECO:0000259" key="4">
    <source>
        <dbReference type="PROSITE" id="PS50883"/>
    </source>
</evidence>
<feature type="domain" description="EAL" evidence="4">
    <location>
        <begin position="569"/>
        <end position="822"/>
    </location>
</feature>
<evidence type="ECO:0000256" key="1">
    <source>
        <dbReference type="PROSITE-ProRule" id="PRU00244"/>
    </source>
</evidence>
<dbReference type="Pfam" id="PF00563">
    <property type="entry name" value="EAL"/>
    <property type="match status" value="1"/>
</dbReference>
<dbReference type="InterPro" id="IPR001610">
    <property type="entry name" value="PAC"/>
</dbReference>
<dbReference type="PROSITE" id="PS50883">
    <property type="entry name" value="EAL"/>
    <property type="match status" value="1"/>
</dbReference>
<dbReference type="Proteomes" id="UP000447393">
    <property type="component" value="Unassembled WGS sequence"/>
</dbReference>
<dbReference type="NCBIfam" id="TIGR00229">
    <property type="entry name" value="sensory_box"/>
    <property type="match status" value="1"/>
</dbReference>
<dbReference type="GO" id="GO:0016020">
    <property type="term" value="C:membrane"/>
    <property type="evidence" value="ECO:0007669"/>
    <property type="project" value="UniProtKB-UniRule"/>
</dbReference>
<reference evidence="7 8" key="1">
    <citation type="submission" date="2019-11" db="EMBL/GenBank/DDBJ databases">
        <title>Genome sequences of 17 halophilic strains isolated from different environments.</title>
        <authorList>
            <person name="Furrow R.E."/>
        </authorList>
    </citation>
    <scope>NUCLEOTIDE SEQUENCE [LARGE SCALE GENOMIC DNA]</scope>
    <source>
        <strain evidence="7 8">22505_10_Sand</strain>
    </source>
</reference>
<dbReference type="InterPro" id="IPR052155">
    <property type="entry name" value="Biofilm_reg_signaling"/>
</dbReference>
<dbReference type="InterPro" id="IPR005330">
    <property type="entry name" value="MHYT_dom"/>
</dbReference>
<dbReference type="SUPFAM" id="SSF55073">
    <property type="entry name" value="Nucleotide cyclase"/>
    <property type="match status" value="1"/>
</dbReference>
<dbReference type="EMBL" id="WMEZ01000005">
    <property type="protein sequence ID" value="MYL50582.1"/>
    <property type="molecule type" value="Genomic_DNA"/>
</dbReference>
<feature type="transmembrane region" description="Helical" evidence="1">
    <location>
        <begin position="58"/>
        <end position="81"/>
    </location>
</feature>
<dbReference type="InterPro" id="IPR035919">
    <property type="entry name" value="EAL_sf"/>
</dbReference>
<dbReference type="CDD" id="cd01948">
    <property type="entry name" value="EAL"/>
    <property type="match status" value="1"/>
</dbReference>
<dbReference type="InterPro" id="IPR000160">
    <property type="entry name" value="GGDEF_dom"/>
</dbReference>
<dbReference type="PANTHER" id="PTHR44757">
    <property type="entry name" value="DIGUANYLATE CYCLASE DGCP"/>
    <property type="match status" value="1"/>
</dbReference>
<dbReference type="SMART" id="SM00267">
    <property type="entry name" value="GGDEF"/>
    <property type="match status" value="1"/>
</dbReference>
<dbReference type="InterPro" id="IPR035965">
    <property type="entry name" value="PAS-like_dom_sf"/>
</dbReference>
<dbReference type="OrthoDB" id="9759607at2"/>
<dbReference type="SMART" id="SM00086">
    <property type="entry name" value="PAC"/>
    <property type="match status" value="1"/>
</dbReference>
<dbReference type="Gene3D" id="3.20.20.450">
    <property type="entry name" value="EAL domain"/>
    <property type="match status" value="1"/>
</dbReference>
<dbReference type="RefSeq" id="WP_160916202.1">
    <property type="nucleotide sequence ID" value="NZ_WMEZ01000005.1"/>
</dbReference>
<evidence type="ECO:0000259" key="2">
    <source>
        <dbReference type="PROSITE" id="PS50112"/>
    </source>
</evidence>
<evidence type="ECO:0000313" key="7">
    <source>
        <dbReference type="EMBL" id="MYL50582.1"/>
    </source>
</evidence>
<dbReference type="FunFam" id="3.20.20.450:FF:000001">
    <property type="entry name" value="Cyclic di-GMP phosphodiesterase yahA"/>
    <property type="match status" value="1"/>
</dbReference>
<evidence type="ECO:0000259" key="6">
    <source>
        <dbReference type="PROSITE" id="PS50924"/>
    </source>
</evidence>
<dbReference type="InterPro" id="IPR043128">
    <property type="entry name" value="Rev_trsase/Diguanyl_cyclase"/>
</dbReference>
<organism evidence="7 8">
    <name type="scientific">Halobacillus litoralis</name>
    <dbReference type="NCBI Taxonomy" id="45668"/>
    <lineage>
        <taxon>Bacteria</taxon>
        <taxon>Bacillati</taxon>
        <taxon>Bacillota</taxon>
        <taxon>Bacilli</taxon>
        <taxon>Bacillales</taxon>
        <taxon>Bacillaceae</taxon>
        <taxon>Halobacillus</taxon>
    </lineage>
</organism>
<proteinExistence type="predicted"/>
<comment type="caution">
    <text evidence="7">The sequence shown here is derived from an EMBL/GenBank/DDBJ whole genome shotgun (WGS) entry which is preliminary data.</text>
</comment>
<keyword evidence="1" id="KW-0812">Transmembrane</keyword>
<feature type="transmembrane region" description="Helical" evidence="1">
    <location>
        <begin position="236"/>
        <end position="258"/>
    </location>
</feature>
<gene>
    <name evidence="7" type="ORF">GLV98_13875</name>
</gene>
<dbReference type="SUPFAM" id="SSF141868">
    <property type="entry name" value="EAL domain-like"/>
    <property type="match status" value="1"/>
</dbReference>